<keyword evidence="10" id="KW-1185">Reference proteome</keyword>
<proteinExistence type="inferred from homology"/>
<dbReference type="CDD" id="cd06530">
    <property type="entry name" value="S26_SPase_I"/>
    <property type="match status" value="1"/>
</dbReference>
<keyword evidence="6" id="KW-0812">Transmembrane</keyword>
<evidence type="ECO:0000256" key="7">
    <source>
        <dbReference type="SAM" id="MobiDB-lite"/>
    </source>
</evidence>
<keyword evidence="6" id="KW-1133">Transmembrane helix</keyword>
<evidence type="ECO:0000256" key="1">
    <source>
        <dbReference type="ARBA" id="ARBA00000677"/>
    </source>
</evidence>
<evidence type="ECO:0000256" key="5">
    <source>
        <dbReference type="ARBA" id="ARBA00022801"/>
    </source>
</evidence>
<dbReference type="InterPro" id="IPR036286">
    <property type="entry name" value="LexA/Signal_pep-like_sf"/>
</dbReference>
<feature type="transmembrane region" description="Helical" evidence="6">
    <location>
        <begin position="115"/>
        <end position="134"/>
    </location>
</feature>
<keyword evidence="6" id="KW-0645">Protease</keyword>
<sequence length="334" mass="34104">MSTHEPLADRDGSPAPSGADSPSRSAFVSGALVGPSGGLSGGPSAVPSGDPTAAPARSGPLPGAPGAPAGDSPDVEVPGADAPEVEEPAAGQPGVEESGVEEPGVEGPSRFSRDLLLLLGICLLVLLLVNAFVARPFAVPSGSMENTLRPGDRVLVNQLAYDFGGHVRRGDVVVFDGTGSFLPYAAEPSAPKRLLSALGLAWGDNSVYVKRVIGIGGDRVTCCGTDGRIRVNGVPLDESAYLFPGDVPSQVPFDIVVPAGKLWMMGDHRSNSRDSRDHLGEPGGGFVPEGKVIGRADWLVFPFGRWRGLDRPAGFAAVGPVGAAEGTGGHGEPR</sequence>
<evidence type="ECO:0000256" key="2">
    <source>
        <dbReference type="ARBA" id="ARBA00004401"/>
    </source>
</evidence>
<dbReference type="Proteomes" id="UP001422759">
    <property type="component" value="Unassembled WGS sequence"/>
</dbReference>
<feature type="region of interest" description="Disordered" evidence="7">
    <location>
        <begin position="1"/>
        <end position="106"/>
    </location>
</feature>
<dbReference type="EC" id="3.4.21.89" evidence="4 6"/>
<dbReference type="PRINTS" id="PR00727">
    <property type="entry name" value="LEADERPTASE"/>
</dbReference>
<accession>A0ABN2ZX72</accession>
<dbReference type="PANTHER" id="PTHR43390:SF1">
    <property type="entry name" value="CHLOROPLAST PROCESSING PEPTIDASE"/>
    <property type="match status" value="1"/>
</dbReference>
<comment type="caution">
    <text evidence="9">The sequence shown here is derived from an EMBL/GenBank/DDBJ whole genome shotgun (WGS) entry which is preliminary data.</text>
</comment>
<feature type="compositionally biased region" description="Low complexity" evidence="7">
    <location>
        <begin position="13"/>
        <end position="34"/>
    </location>
</feature>
<dbReference type="SUPFAM" id="SSF51306">
    <property type="entry name" value="LexA/Signal peptidase"/>
    <property type="match status" value="1"/>
</dbReference>
<feature type="compositionally biased region" description="Low complexity" evidence="7">
    <location>
        <begin position="42"/>
        <end position="72"/>
    </location>
</feature>
<keyword evidence="6" id="KW-0472">Membrane</keyword>
<gene>
    <name evidence="9" type="ORF">GCM10009760_42610</name>
</gene>
<evidence type="ECO:0000259" key="8">
    <source>
        <dbReference type="Pfam" id="PF10502"/>
    </source>
</evidence>
<organism evidence="9 10">
    <name type="scientific">Kitasatospora kazusensis</name>
    <dbReference type="NCBI Taxonomy" id="407974"/>
    <lineage>
        <taxon>Bacteria</taxon>
        <taxon>Bacillati</taxon>
        <taxon>Actinomycetota</taxon>
        <taxon>Actinomycetes</taxon>
        <taxon>Kitasatosporales</taxon>
        <taxon>Streptomycetaceae</taxon>
        <taxon>Kitasatospora</taxon>
    </lineage>
</organism>
<dbReference type="InterPro" id="IPR019758">
    <property type="entry name" value="Pept_S26A_signal_pept_1_CS"/>
</dbReference>
<evidence type="ECO:0000313" key="10">
    <source>
        <dbReference type="Proteomes" id="UP001422759"/>
    </source>
</evidence>
<dbReference type="PROSITE" id="PS00761">
    <property type="entry name" value="SPASE_I_3"/>
    <property type="match status" value="1"/>
</dbReference>
<feature type="domain" description="Peptidase S26" evidence="8">
    <location>
        <begin position="114"/>
        <end position="300"/>
    </location>
</feature>
<dbReference type="InterPro" id="IPR019533">
    <property type="entry name" value="Peptidase_S26"/>
</dbReference>
<evidence type="ECO:0000256" key="3">
    <source>
        <dbReference type="ARBA" id="ARBA00009370"/>
    </source>
</evidence>
<comment type="subcellular location">
    <subcellularLocation>
        <location evidence="2">Cell membrane</location>
        <topology evidence="2">Single-pass type II membrane protein</topology>
    </subcellularLocation>
    <subcellularLocation>
        <location evidence="6">Membrane</location>
        <topology evidence="6">Single-pass type II membrane protein</topology>
    </subcellularLocation>
</comment>
<dbReference type="InterPro" id="IPR000223">
    <property type="entry name" value="Pept_S26A_signal_pept_1"/>
</dbReference>
<comment type="catalytic activity">
    <reaction evidence="1 6">
        <text>Cleavage of hydrophobic, N-terminal signal or leader sequences from secreted and periplasmic proteins.</text>
        <dbReference type="EC" id="3.4.21.89"/>
    </reaction>
</comment>
<keyword evidence="5 6" id="KW-0378">Hydrolase</keyword>
<protein>
    <recommendedName>
        <fullName evidence="4 6">Signal peptidase I</fullName>
        <ecNumber evidence="4 6">3.4.21.89</ecNumber>
    </recommendedName>
</protein>
<name>A0ABN2ZX72_9ACTN</name>
<feature type="compositionally biased region" description="Basic and acidic residues" evidence="7">
    <location>
        <begin position="1"/>
        <end position="12"/>
    </location>
</feature>
<comment type="similarity">
    <text evidence="3 6">Belongs to the peptidase S26 family.</text>
</comment>
<dbReference type="Gene3D" id="2.10.109.10">
    <property type="entry name" value="Umud Fragment, subunit A"/>
    <property type="match status" value="1"/>
</dbReference>
<dbReference type="PANTHER" id="PTHR43390">
    <property type="entry name" value="SIGNAL PEPTIDASE I"/>
    <property type="match status" value="1"/>
</dbReference>
<evidence type="ECO:0000256" key="4">
    <source>
        <dbReference type="ARBA" id="ARBA00013208"/>
    </source>
</evidence>
<dbReference type="Pfam" id="PF10502">
    <property type="entry name" value="Peptidase_S26"/>
    <property type="match status" value="1"/>
</dbReference>
<evidence type="ECO:0000313" key="9">
    <source>
        <dbReference type="EMBL" id="GAA2149447.1"/>
    </source>
</evidence>
<reference evidence="9 10" key="1">
    <citation type="journal article" date="2019" name="Int. J. Syst. Evol. Microbiol.">
        <title>The Global Catalogue of Microorganisms (GCM) 10K type strain sequencing project: providing services to taxonomists for standard genome sequencing and annotation.</title>
        <authorList>
            <consortium name="The Broad Institute Genomics Platform"/>
            <consortium name="The Broad Institute Genome Sequencing Center for Infectious Disease"/>
            <person name="Wu L."/>
            <person name="Ma J."/>
        </authorList>
    </citation>
    <scope>NUCLEOTIDE SEQUENCE [LARGE SCALE GENOMIC DNA]</scope>
    <source>
        <strain evidence="9 10">JCM 14560</strain>
    </source>
</reference>
<evidence type="ECO:0000256" key="6">
    <source>
        <dbReference type="RuleBase" id="RU362042"/>
    </source>
</evidence>
<dbReference type="EMBL" id="BAAANT010000026">
    <property type="protein sequence ID" value="GAA2149447.1"/>
    <property type="molecule type" value="Genomic_DNA"/>
</dbReference>
<dbReference type="NCBIfam" id="TIGR02227">
    <property type="entry name" value="sigpep_I_bact"/>
    <property type="match status" value="1"/>
</dbReference>